<dbReference type="SUPFAM" id="SSF63825">
    <property type="entry name" value="YWTD domain"/>
    <property type="match status" value="3"/>
</dbReference>
<accession>A0A6J8E6Z1</accession>
<dbReference type="InterPro" id="IPR000477">
    <property type="entry name" value="RT_dom"/>
</dbReference>
<evidence type="ECO:0000256" key="4">
    <source>
        <dbReference type="SAM" id="MobiDB-lite"/>
    </source>
</evidence>
<dbReference type="InterPro" id="IPR035976">
    <property type="entry name" value="Sushi/SCR/CCP_sf"/>
</dbReference>
<dbReference type="CDD" id="cd05481">
    <property type="entry name" value="retropepsin_like_LTR_1"/>
    <property type="match status" value="1"/>
</dbReference>
<dbReference type="Gene3D" id="2.20.28.230">
    <property type="match status" value="1"/>
</dbReference>
<evidence type="ECO:0000256" key="5">
    <source>
        <dbReference type="SAM" id="Phobius"/>
    </source>
</evidence>
<protein>
    <recommendedName>
        <fullName evidence="10">Reverse transcriptase domain-containing protein</fullName>
    </recommendedName>
</protein>
<dbReference type="Gene3D" id="2.40.70.10">
    <property type="entry name" value="Acid Proteases"/>
    <property type="match status" value="1"/>
</dbReference>
<feature type="compositionally biased region" description="Basic and acidic residues" evidence="4">
    <location>
        <begin position="54"/>
        <end position="71"/>
    </location>
</feature>
<dbReference type="InterPro" id="IPR041577">
    <property type="entry name" value="RT_RNaseH_2"/>
</dbReference>
<dbReference type="Pfam" id="PF17921">
    <property type="entry name" value="Integrase_H2C2"/>
    <property type="match status" value="1"/>
</dbReference>
<dbReference type="InterPro" id="IPR000033">
    <property type="entry name" value="LDLR_classB_rpt"/>
</dbReference>
<dbReference type="PROSITE" id="PS50878">
    <property type="entry name" value="RT_POL"/>
    <property type="match status" value="1"/>
</dbReference>
<dbReference type="InterPro" id="IPR043128">
    <property type="entry name" value="Rev_trsase/Diguanyl_cyclase"/>
</dbReference>
<dbReference type="PROSITE" id="PS51120">
    <property type="entry name" value="LDLRB"/>
    <property type="match status" value="1"/>
</dbReference>
<dbReference type="Pfam" id="PF17919">
    <property type="entry name" value="RT_RNaseH_2"/>
    <property type="match status" value="1"/>
</dbReference>
<evidence type="ECO:0000256" key="3">
    <source>
        <dbReference type="PROSITE-ProRule" id="PRU00461"/>
    </source>
</evidence>
<evidence type="ECO:0000259" key="6">
    <source>
        <dbReference type="PROSITE" id="PS50878"/>
    </source>
</evidence>
<dbReference type="Gene3D" id="1.10.340.70">
    <property type="match status" value="1"/>
</dbReference>
<dbReference type="SMART" id="SM00181">
    <property type="entry name" value="EGF"/>
    <property type="match status" value="3"/>
</dbReference>
<feature type="repeat" description="LDL-receptor class B" evidence="3">
    <location>
        <begin position="1068"/>
        <end position="1111"/>
    </location>
</feature>
<dbReference type="PANTHER" id="PTHR37984">
    <property type="entry name" value="PROTEIN CBG26694"/>
    <property type="match status" value="1"/>
</dbReference>
<feature type="disulfide bond" evidence="2">
    <location>
        <begin position="1953"/>
        <end position="1980"/>
    </location>
</feature>
<dbReference type="Gene3D" id="3.30.70.270">
    <property type="match status" value="2"/>
</dbReference>
<gene>
    <name evidence="8" type="ORF">MCOR_47558</name>
</gene>
<comment type="caution">
    <text evidence="2">Lacks conserved residue(s) required for the propagation of feature annotation.</text>
</comment>
<keyword evidence="5" id="KW-1133">Transmembrane helix</keyword>
<dbReference type="InterPro" id="IPR021109">
    <property type="entry name" value="Peptidase_aspartic_dom_sf"/>
</dbReference>
<dbReference type="InterPro" id="IPR000436">
    <property type="entry name" value="Sushi_SCR_CCP_dom"/>
</dbReference>
<dbReference type="SUPFAM" id="SSF57196">
    <property type="entry name" value="EGF/Laminin"/>
    <property type="match status" value="1"/>
</dbReference>
<reference evidence="8 9" key="1">
    <citation type="submission" date="2020-06" db="EMBL/GenBank/DDBJ databases">
        <authorList>
            <person name="Li R."/>
            <person name="Bekaert M."/>
        </authorList>
    </citation>
    <scope>NUCLEOTIDE SEQUENCE [LARGE SCALE GENOMIC DNA]</scope>
    <source>
        <strain evidence="9">wild</strain>
    </source>
</reference>
<dbReference type="Pfam" id="PF00084">
    <property type="entry name" value="Sushi"/>
    <property type="match status" value="1"/>
</dbReference>
<dbReference type="InterPro" id="IPR000742">
    <property type="entry name" value="EGF"/>
</dbReference>
<dbReference type="InterPro" id="IPR012337">
    <property type="entry name" value="RNaseH-like_sf"/>
</dbReference>
<dbReference type="CDD" id="cd01647">
    <property type="entry name" value="RT_LTR"/>
    <property type="match status" value="1"/>
</dbReference>
<feature type="domain" description="Sushi" evidence="7">
    <location>
        <begin position="1926"/>
        <end position="1982"/>
    </location>
</feature>
<evidence type="ECO:0000313" key="9">
    <source>
        <dbReference type="Proteomes" id="UP000507470"/>
    </source>
</evidence>
<dbReference type="CDD" id="cd00033">
    <property type="entry name" value="CCP"/>
    <property type="match status" value="1"/>
</dbReference>
<evidence type="ECO:0000313" key="8">
    <source>
        <dbReference type="EMBL" id="CAC5414811.1"/>
    </source>
</evidence>
<dbReference type="Gene3D" id="3.30.420.10">
    <property type="entry name" value="Ribonuclease H-like superfamily/Ribonuclease H"/>
    <property type="match status" value="1"/>
</dbReference>
<dbReference type="InterPro" id="IPR009030">
    <property type="entry name" value="Growth_fac_rcpt_cys_sf"/>
</dbReference>
<evidence type="ECO:0000256" key="2">
    <source>
        <dbReference type="PROSITE-ProRule" id="PRU00302"/>
    </source>
</evidence>
<dbReference type="EMBL" id="CACVKT020008353">
    <property type="protein sequence ID" value="CAC5414811.1"/>
    <property type="molecule type" value="Genomic_DNA"/>
</dbReference>
<feature type="region of interest" description="Disordered" evidence="4">
    <location>
        <begin position="44"/>
        <end position="71"/>
    </location>
</feature>
<dbReference type="SUPFAM" id="SSF57535">
    <property type="entry name" value="Complement control module/SCR domain"/>
    <property type="match status" value="1"/>
</dbReference>
<dbReference type="SUPFAM" id="SSF50630">
    <property type="entry name" value="Acid proteases"/>
    <property type="match status" value="1"/>
</dbReference>
<organism evidence="8 9">
    <name type="scientific">Mytilus coruscus</name>
    <name type="common">Sea mussel</name>
    <dbReference type="NCBI Taxonomy" id="42192"/>
    <lineage>
        <taxon>Eukaryota</taxon>
        <taxon>Metazoa</taxon>
        <taxon>Spiralia</taxon>
        <taxon>Lophotrochozoa</taxon>
        <taxon>Mollusca</taxon>
        <taxon>Bivalvia</taxon>
        <taxon>Autobranchia</taxon>
        <taxon>Pteriomorphia</taxon>
        <taxon>Mytilida</taxon>
        <taxon>Mytiloidea</taxon>
        <taxon>Mytilidae</taxon>
        <taxon>Mytilinae</taxon>
        <taxon>Mytilus</taxon>
    </lineage>
</organism>
<dbReference type="Gene3D" id="2.120.10.30">
    <property type="entry name" value="TolB, C-terminal domain"/>
    <property type="match status" value="3"/>
</dbReference>
<feature type="domain" description="Reverse transcriptase" evidence="6">
    <location>
        <begin position="280"/>
        <end position="460"/>
    </location>
</feature>
<name>A0A6J8E6Z1_MYTCO</name>
<dbReference type="Pfam" id="PF00078">
    <property type="entry name" value="RVT_1"/>
    <property type="match status" value="1"/>
</dbReference>
<dbReference type="SMART" id="SM00135">
    <property type="entry name" value="LY"/>
    <property type="match status" value="9"/>
</dbReference>
<dbReference type="InterPro" id="IPR041588">
    <property type="entry name" value="Integrase_H2C2"/>
</dbReference>
<keyword evidence="9" id="KW-1185">Reference proteome</keyword>
<evidence type="ECO:0000256" key="1">
    <source>
        <dbReference type="ARBA" id="ARBA00023157"/>
    </source>
</evidence>
<feature type="compositionally biased region" description="Basic residues" evidence="4">
    <location>
        <begin position="44"/>
        <end position="53"/>
    </location>
</feature>
<dbReference type="InterPro" id="IPR050951">
    <property type="entry name" value="Retrovirus_Pol_polyprotein"/>
</dbReference>
<dbReference type="OrthoDB" id="6125103at2759"/>
<dbReference type="Gene3D" id="3.10.10.10">
    <property type="entry name" value="HIV Type 1 Reverse Transcriptase, subunit A, domain 1"/>
    <property type="match status" value="1"/>
</dbReference>
<dbReference type="SUPFAM" id="SSF56672">
    <property type="entry name" value="DNA/RNA polymerases"/>
    <property type="match status" value="1"/>
</dbReference>
<dbReference type="SMART" id="SM00032">
    <property type="entry name" value="CCP"/>
    <property type="match status" value="2"/>
</dbReference>
<dbReference type="InterPro" id="IPR043502">
    <property type="entry name" value="DNA/RNA_pol_sf"/>
</dbReference>
<dbReference type="FunFam" id="3.30.70.270:FF:000026">
    <property type="entry name" value="Transposon Ty3-G Gag-Pol polyprotein"/>
    <property type="match status" value="1"/>
</dbReference>
<dbReference type="Gene3D" id="2.10.70.10">
    <property type="entry name" value="Complement Module, domain 1"/>
    <property type="match status" value="1"/>
</dbReference>
<dbReference type="Proteomes" id="UP000507470">
    <property type="component" value="Unassembled WGS sequence"/>
</dbReference>
<dbReference type="SUPFAM" id="SSF57184">
    <property type="entry name" value="Growth factor receptor domain"/>
    <property type="match status" value="1"/>
</dbReference>
<feature type="domain" description="Sushi" evidence="7">
    <location>
        <begin position="1867"/>
        <end position="1925"/>
    </location>
</feature>
<keyword evidence="1 2" id="KW-1015">Disulfide bond</keyword>
<proteinExistence type="predicted"/>
<evidence type="ECO:0000259" key="7">
    <source>
        <dbReference type="PROSITE" id="PS50923"/>
    </source>
</evidence>
<keyword evidence="5" id="KW-0812">Transmembrane</keyword>
<dbReference type="InterPro" id="IPR036397">
    <property type="entry name" value="RNaseH_sf"/>
</dbReference>
<dbReference type="PROSITE" id="PS50923">
    <property type="entry name" value="SUSHI"/>
    <property type="match status" value="2"/>
</dbReference>
<dbReference type="SUPFAM" id="SSF53098">
    <property type="entry name" value="Ribonuclease H-like"/>
    <property type="match status" value="1"/>
</dbReference>
<dbReference type="GO" id="GO:0006259">
    <property type="term" value="P:DNA metabolic process"/>
    <property type="evidence" value="ECO:0007669"/>
    <property type="project" value="UniProtKB-ARBA"/>
</dbReference>
<dbReference type="GO" id="GO:0003676">
    <property type="term" value="F:nucleic acid binding"/>
    <property type="evidence" value="ECO:0007669"/>
    <property type="project" value="InterPro"/>
</dbReference>
<keyword evidence="2" id="KW-0768">Sushi</keyword>
<dbReference type="InterPro" id="IPR011042">
    <property type="entry name" value="6-blade_b-propeller_TolB-like"/>
</dbReference>
<feature type="transmembrane region" description="Helical" evidence="5">
    <location>
        <begin position="1996"/>
        <end position="2020"/>
    </location>
</feature>
<keyword evidence="5" id="KW-0472">Membrane</keyword>
<evidence type="ECO:0008006" key="10">
    <source>
        <dbReference type="Google" id="ProtNLM"/>
    </source>
</evidence>
<dbReference type="PANTHER" id="PTHR37984:SF7">
    <property type="entry name" value="INTEGRASE CATALYTIC DOMAIN-CONTAINING PROTEIN"/>
    <property type="match status" value="1"/>
</dbReference>
<dbReference type="CDD" id="cd09274">
    <property type="entry name" value="RNase_HI_RT_Ty3"/>
    <property type="match status" value="1"/>
</dbReference>
<sequence>MDGHFKQPPEMDFSHEDNLSEKLKRWKQTMNLYLEVAMGETQKRNRGKLKIKTNRNEGYSKKGPSRRDHEKRESNWSFSCGKCGTTHERRNYPAYGKKCHKCKKPNHYQKFCKSKFSKSVHRLDEYSSCESDGENYFVGAVNRKTEIKENACFSSFKLQGKTVQFKIDTGAQVNILPPSIYKKLSNVKLSKTSTSLTSYSGDKLKVVGKCSLHLKDKNCEFLVTDTNHSPLLGFKASNELGLIHVIMTVQTDVDDPVKSFPKVFTGLGCLEKPYHIKIDSSVNPVINPPRKIPAALREKLKEKPKTGKLRICLDPRNLNKAIKREHFALPTIEDITTRLTGAKYLSKLDCNNGYWQLRMDKESQLLTTFNSPFGRYCFLRMPFGIKSAQEVFQKRVSQLFENLKGVETDIDDILVWGTTRKEHDDRLRSVLNRCQEVGLTLNAEKCKFRVKEVTYIGHTLSADGVRPDQEKYGLSKKCRLQQTKKGIQRLLGTINYLAKFVPNMSAVTEPIRKLLKEEHEFIWTHEQQQAFEKLKDIITKNPVLSFYDVSKPVTVSCDASQCGLWAMLIQNNKPVAYASRSLTDAESRYANIERELLGVLFRLERFDDYTYGKHINVESDHKPLEMIVRKSLGCAPPRLQRMLLRLQKYDFSLKYIPGKDLIVPDMLSRAPIKINTNNEVENDIECFVNMVIRNTSMSDRNLEQITEETSKDDTLQTLTRLIIDGWPDEKNEVPKEVFEYWNFRDELSDVNGIILKGEKIIIPASMRKNMLSKLHEGHLGIEKTRKLARDSIFWPGIIAQIIDFIAKCSVCLESRRSNTKEPMAESETPELPWMTNHGDSHTVSSPHYQQSNGLAERFVQSVKKMLSKSKQDGKDPYIAMLKYRNTPLENLDSPAQLLMNRRLRTTIPTIKNRLKPKCVPSNNFLFGTTGTNVVWFQHGTKDWTDQNQNPTTTGINFTQNFQGIHGTSYFHARNYLVFSYTGTKSIFLTDISSKQHVYSYIGTSTTVGHVAVDWLSGNVYWCDGAFGWIGMLPLPASVAHAAINDKFKVVVDKYLDIPAGIAVEPSYQWMFWTDIGKQPKIERSSLEGKERNVLVLHGLIQPVSITVDTIDYRIYWTDPVRGTIESCDFYGNNRKVLRTDINAKYYGIEVYKNFIFVSETNKNEILVFSDSNGRPVSNPYKPGVDVSSIGYYTNENQYVSNAACVTKGCEHICIIGSDSAASCTCQDGYTLHTDGLQCTAETKVLERSIVFVNNSRICSLPITYINIYLHLKMVPDCDVGGVSSGTITHLAINVAEDEIYFTVDKTIYRQKFYQTASSIYTATSQITGLTFDWITNTFYWTISESDVISKGAISGNTQTISTQAAVISLQKPTYVTISPLESVIFAVTGENSKQIEIFHLSSSSSNSLQNTGLTNPKWLTYNRAKDRLYWTDVGKIGSITSSGNDLKIINIDGIHTQHGIGVYKDYVLWLQSDGSSTAMHVDELNSDDQIYSFTLDDLSYPSMFVLYDKNIQPQRNVPCVKDNGGCQQICVVHGYYPKCDCHLGYQLQADKKSCISENIDTTSFLTIDKLSNRLYKIYNATEVSSVDTGVISPIDVAVDYKTDSIIWIESSSGNSIKSIKMDGTLETTVTSESSGLTSVDVDTSTSNIFYTTPNSIKVFSPKDSTKRTVLNSLSQPDHIALYPAKGQMFWTEKSNGKSVIKKALMDGSSDEVFASYPEDKMKSPTDIVIDMTDNRLIWSDDETDRIESINLINRNDVREILSNTAEHPVAVDVDQQYVYFIGQGQRSVTRINKDGTNSKVILHSILFGRLVTLHKMTETRISEHELCKINNGQCSRLCLPSGQNTRTCQCREGVSISSDGKICIGDIQCPDIHDNVDIDNQCTRYTDVSCTYECKSGFIKNPNVTEIKCLPHGSWEMESDFLCTRILCPNSITNGHLSSICNRFTGSKCSFTCGDGYDKVVTTLECLANGQWSDDTTSVCKLGNTETTDDGLSTGAVIGLACGGIVLVVIAVAAIVTCQLQRMRKDSQKMKEELRVAYHKDYNSTSGYSYTTETTAADVEVYDEIAEDKMFTEKMQTAKALSESSSSHRYSKWPESDLPPPDYLDVVDVNGRYSPFPERKSTYNGQSKSHNEDGYISSCTIDGGY</sequence>
<dbReference type="FunFam" id="1.10.340.70:FF:000003">
    <property type="entry name" value="Protein CBG25708"/>
    <property type="match status" value="1"/>
</dbReference>